<dbReference type="AlphaFoldDB" id="A0A2Z7ANA1"/>
<evidence type="ECO:0000313" key="2">
    <source>
        <dbReference type="EMBL" id="KZV22858.1"/>
    </source>
</evidence>
<proteinExistence type="predicted"/>
<keyword evidence="3" id="KW-1185">Reference proteome</keyword>
<sequence>MKVEFHLLKDILAKIVTVKAGSFDAVTHERFLMMSAIHGGVKGAPDLELEESKEFPPLKILTAKTFGTYEAKNKNITVDVDEPAGDEPVVKKKAASKRIPAPTIGEPVAKKNKTIVGKAAPSDKDLALVTVAQDIEPISTVPAVTPPVPKRKDPKRKLKLPKGYDDEKEPHVEDVVEKERETTVVDEVDQIIVQIEIEQSIAVNDEDDNLDGAKNEIARKMASFTAPKRFFKEPLRSGEDDDMSGFKQPSKIIETEEETEKNKEMDIEPVVDEPVATEELSLVKSVATMTYSEDTEALTKVLELTAKSMSDEESMSIDDLLAMIPADMMLPSVTTEEPTKSNSDGVLRSQKSRKETGTRIFFLRLLLPIKGRRPLSKRME</sequence>
<reference evidence="2 3" key="1">
    <citation type="journal article" date="2015" name="Proc. Natl. Acad. Sci. U.S.A.">
        <title>The resurrection genome of Boea hygrometrica: A blueprint for survival of dehydration.</title>
        <authorList>
            <person name="Xiao L."/>
            <person name="Yang G."/>
            <person name="Zhang L."/>
            <person name="Yang X."/>
            <person name="Zhao S."/>
            <person name="Ji Z."/>
            <person name="Zhou Q."/>
            <person name="Hu M."/>
            <person name="Wang Y."/>
            <person name="Chen M."/>
            <person name="Xu Y."/>
            <person name="Jin H."/>
            <person name="Xiao X."/>
            <person name="Hu G."/>
            <person name="Bao F."/>
            <person name="Hu Y."/>
            <person name="Wan P."/>
            <person name="Li L."/>
            <person name="Deng X."/>
            <person name="Kuang T."/>
            <person name="Xiang C."/>
            <person name="Zhu J.K."/>
            <person name="Oliver M.J."/>
            <person name="He Y."/>
        </authorList>
    </citation>
    <scope>NUCLEOTIDE SEQUENCE [LARGE SCALE GENOMIC DNA]</scope>
    <source>
        <strain evidence="3">cv. XS01</strain>
    </source>
</reference>
<protein>
    <submittedName>
        <fullName evidence="2">Splicing factor 3B subunit 1-like</fullName>
    </submittedName>
</protein>
<evidence type="ECO:0000313" key="3">
    <source>
        <dbReference type="Proteomes" id="UP000250235"/>
    </source>
</evidence>
<gene>
    <name evidence="2" type="ORF">F511_27537</name>
</gene>
<dbReference type="Proteomes" id="UP000250235">
    <property type="component" value="Unassembled WGS sequence"/>
</dbReference>
<evidence type="ECO:0000256" key="1">
    <source>
        <dbReference type="SAM" id="MobiDB-lite"/>
    </source>
</evidence>
<organism evidence="2 3">
    <name type="scientific">Dorcoceras hygrometricum</name>
    <dbReference type="NCBI Taxonomy" id="472368"/>
    <lineage>
        <taxon>Eukaryota</taxon>
        <taxon>Viridiplantae</taxon>
        <taxon>Streptophyta</taxon>
        <taxon>Embryophyta</taxon>
        <taxon>Tracheophyta</taxon>
        <taxon>Spermatophyta</taxon>
        <taxon>Magnoliopsida</taxon>
        <taxon>eudicotyledons</taxon>
        <taxon>Gunneridae</taxon>
        <taxon>Pentapetalae</taxon>
        <taxon>asterids</taxon>
        <taxon>lamiids</taxon>
        <taxon>Lamiales</taxon>
        <taxon>Gesneriaceae</taxon>
        <taxon>Didymocarpoideae</taxon>
        <taxon>Trichosporeae</taxon>
        <taxon>Loxocarpinae</taxon>
        <taxon>Dorcoceras</taxon>
    </lineage>
</organism>
<feature type="compositionally biased region" description="Basic and acidic residues" evidence="1">
    <location>
        <begin position="162"/>
        <end position="181"/>
    </location>
</feature>
<feature type="region of interest" description="Disordered" evidence="1">
    <location>
        <begin position="142"/>
        <end position="181"/>
    </location>
</feature>
<name>A0A2Z7ANA1_9LAMI</name>
<accession>A0A2Z7ANA1</accession>
<dbReference type="EMBL" id="KV014034">
    <property type="protein sequence ID" value="KZV22858.1"/>
    <property type="molecule type" value="Genomic_DNA"/>
</dbReference>